<feature type="domain" description="Solute-binding protein family 3/N-terminal" evidence="3">
    <location>
        <begin position="42"/>
        <end position="259"/>
    </location>
</feature>
<reference evidence="6" key="1">
    <citation type="submission" date="2017-02" db="EMBL/GenBank/DDBJ databases">
        <authorList>
            <person name="Dridi B."/>
        </authorList>
    </citation>
    <scope>NUCLEOTIDE SEQUENCE [LARGE SCALE GENOMIC DNA]</scope>
    <source>
        <strain evidence="6">B Co 03.10</strain>
    </source>
</reference>
<gene>
    <name evidence="5" type="ORF">FM105_13330</name>
</gene>
<proteinExistence type="predicted"/>
<accession>A0A1X6XNX8</accession>
<dbReference type="PANTHER" id="PTHR35936:SF17">
    <property type="entry name" value="ARGININE-BINDING EXTRACELLULAR PROTEIN ARTP"/>
    <property type="match status" value="1"/>
</dbReference>
<dbReference type="SUPFAM" id="SSF53850">
    <property type="entry name" value="Periplasmic binding protein-like II"/>
    <property type="match status" value="1"/>
</dbReference>
<dbReference type="Pfam" id="PF00497">
    <property type="entry name" value="SBP_bac_3"/>
    <property type="match status" value="1"/>
</dbReference>
<dbReference type="Gene3D" id="3.40.190.10">
    <property type="entry name" value="Periplasmic binding protein-like II"/>
    <property type="match status" value="2"/>
</dbReference>
<feature type="domain" description="Ionotropic glutamate receptor C-terminal" evidence="4">
    <location>
        <begin position="42"/>
        <end position="258"/>
    </location>
</feature>
<dbReference type="PROSITE" id="PS51257">
    <property type="entry name" value="PROKAR_LIPOPROTEIN"/>
    <property type="match status" value="1"/>
</dbReference>
<evidence type="ECO:0000313" key="5">
    <source>
        <dbReference type="EMBL" id="SLN00719.1"/>
    </source>
</evidence>
<keyword evidence="1 2" id="KW-0732">Signal</keyword>
<dbReference type="InterPro" id="IPR001320">
    <property type="entry name" value="Iontro_rcpt_C"/>
</dbReference>
<name>A0A1X6XNX8_9MICO</name>
<dbReference type="RefSeq" id="WP_087008968.1">
    <property type="nucleotide sequence ID" value="NZ_FWFF01000020.1"/>
</dbReference>
<dbReference type="EMBL" id="FWFF01000020">
    <property type="protein sequence ID" value="SLN00719.1"/>
    <property type="molecule type" value="Genomic_DNA"/>
</dbReference>
<dbReference type="SMART" id="SM00062">
    <property type="entry name" value="PBPb"/>
    <property type="match status" value="1"/>
</dbReference>
<dbReference type="CDD" id="cd13530">
    <property type="entry name" value="PBP2_peptides_like"/>
    <property type="match status" value="1"/>
</dbReference>
<organism evidence="5 6">
    <name type="scientific">Brevibacterium yomogidense</name>
    <dbReference type="NCBI Taxonomy" id="946573"/>
    <lineage>
        <taxon>Bacteria</taxon>
        <taxon>Bacillati</taxon>
        <taxon>Actinomycetota</taxon>
        <taxon>Actinomycetes</taxon>
        <taxon>Micrococcales</taxon>
        <taxon>Brevibacteriaceae</taxon>
        <taxon>Brevibacterium</taxon>
    </lineage>
</organism>
<sequence length="277" mass="29162">MKKILPAIAASAAALLALSGCGGDDPDAAEEVNGVQLVSAGKLTLCSDIPYEPFEFVQDGENVGFDIDLAQATADSMGVELEVITTAFEAIQSGSALDTGQCDIALSGMTITEERQTQMDFSKPYLKDNLALMTKKDSDVESIEDIQGEEAGVQQATTGEAYATDNGVTPVQFEDAGLMTQGIQSGQVDAVIANISTIFAATESDDTLHLVEEFDTGEVIGAAVKQDNSAMLEQFETTVTELRESGEYDDIVDQWFGEVADAARLSAEEADAGSASE</sequence>
<dbReference type="Proteomes" id="UP000196581">
    <property type="component" value="Unassembled WGS sequence"/>
</dbReference>
<dbReference type="GO" id="GO:0016020">
    <property type="term" value="C:membrane"/>
    <property type="evidence" value="ECO:0007669"/>
    <property type="project" value="InterPro"/>
</dbReference>
<evidence type="ECO:0000256" key="2">
    <source>
        <dbReference type="SAM" id="SignalP"/>
    </source>
</evidence>
<dbReference type="AlphaFoldDB" id="A0A1X6XNX8"/>
<evidence type="ECO:0000259" key="3">
    <source>
        <dbReference type="SMART" id="SM00062"/>
    </source>
</evidence>
<keyword evidence="6" id="KW-1185">Reference proteome</keyword>
<feature type="chain" id="PRO_5039097857" evidence="2">
    <location>
        <begin position="23"/>
        <end position="277"/>
    </location>
</feature>
<evidence type="ECO:0000259" key="4">
    <source>
        <dbReference type="SMART" id="SM00079"/>
    </source>
</evidence>
<dbReference type="SMART" id="SM00079">
    <property type="entry name" value="PBPe"/>
    <property type="match status" value="1"/>
</dbReference>
<dbReference type="GO" id="GO:0015276">
    <property type="term" value="F:ligand-gated monoatomic ion channel activity"/>
    <property type="evidence" value="ECO:0007669"/>
    <property type="project" value="InterPro"/>
</dbReference>
<evidence type="ECO:0000313" key="6">
    <source>
        <dbReference type="Proteomes" id="UP000196581"/>
    </source>
</evidence>
<dbReference type="InterPro" id="IPR001638">
    <property type="entry name" value="Solute-binding_3/MltF_N"/>
</dbReference>
<dbReference type="PANTHER" id="PTHR35936">
    <property type="entry name" value="MEMBRANE-BOUND LYTIC MUREIN TRANSGLYCOSYLASE F"/>
    <property type="match status" value="1"/>
</dbReference>
<feature type="signal peptide" evidence="2">
    <location>
        <begin position="1"/>
        <end position="22"/>
    </location>
</feature>
<protein>
    <submittedName>
        <fullName evidence="5">Extracellular solute-binding protein, family 3</fullName>
    </submittedName>
</protein>
<evidence type="ECO:0000256" key="1">
    <source>
        <dbReference type="ARBA" id="ARBA00022729"/>
    </source>
</evidence>